<protein>
    <recommendedName>
        <fullName evidence="4">FAD-binding domain-containing protein</fullName>
    </recommendedName>
</protein>
<proteinExistence type="inferred from homology"/>
<comment type="similarity">
    <text evidence="3">Belongs to the 3-hydroxybenzoate 6-hydroxylase family.</text>
</comment>
<dbReference type="InterPro" id="IPR036188">
    <property type="entry name" value="FAD/NAD-bd_sf"/>
</dbReference>
<dbReference type="GO" id="GO:0004497">
    <property type="term" value="F:monooxygenase activity"/>
    <property type="evidence" value="ECO:0007669"/>
    <property type="project" value="UniProtKB-KW"/>
</dbReference>
<gene>
    <name evidence="5" type="ORF">GIB67_036096</name>
</gene>
<dbReference type="EMBL" id="JACGCM010000971">
    <property type="protein sequence ID" value="KAF6163636.1"/>
    <property type="molecule type" value="Genomic_DNA"/>
</dbReference>
<dbReference type="Pfam" id="PF01494">
    <property type="entry name" value="FAD_binding_3"/>
    <property type="match status" value="1"/>
</dbReference>
<organism evidence="5 6">
    <name type="scientific">Kingdonia uniflora</name>
    <dbReference type="NCBI Taxonomy" id="39325"/>
    <lineage>
        <taxon>Eukaryota</taxon>
        <taxon>Viridiplantae</taxon>
        <taxon>Streptophyta</taxon>
        <taxon>Embryophyta</taxon>
        <taxon>Tracheophyta</taxon>
        <taxon>Spermatophyta</taxon>
        <taxon>Magnoliopsida</taxon>
        <taxon>Ranunculales</taxon>
        <taxon>Circaeasteraceae</taxon>
        <taxon>Kingdonia</taxon>
    </lineage>
</organism>
<dbReference type="OrthoDB" id="1878542at2759"/>
<dbReference type="InterPro" id="IPR044560">
    <property type="entry name" value="MOase"/>
</dbReference>
<evidence type="ECO:0000259" key="4">
    <source>
        <dbReference type="Pfam" id="PF01494"/>
    </source>
</evidence>
<reference evidence="5 6" key="1">
    <citation type="journal article" date="2020" name="IScience">
        <title>Genome Sequencing of the Endangered Kingdonia uniflora (Circaeasteraceae, Ranunculales) Reveals Potential Mechanisms of Evolutionary Specialization.</title>
        <authorList>
            <person name="Sun Y."/>
            <person name="Deng T."/>
            <person name="Zhang A."/>
            <person name="Moore M.J."/>
            <person name="Landis J.B."/>
            <person name="Lin N."/>
            <person name="Zhang H."/>
            <person name="Zhang X."/>
            <person name="Huang J."/>
            <person name="Zhang X."/>
            <person name="Sun H."/>
            <person name="Wang H."/>
        </authorList>
    </citation>
    <scope>NUCLEOTIDE SEQUENCE [LARGE SCALE GENOMIC DNA]</scope>
    <source>
        <strain evidence="5">TB1705</strain>
        <tissue evidence="5">Leaf</tissue>
    </source>
</reference>
<evidence type="ECO:0000256" key="3">
    <source>
        <dbReference type="ARBA" id="ARBA00024018"/>
    </source>
</evidence>
<evidence type="ECO:0000256" key="1">
    <source>
        <dbReference type="ARBA" id="ARBA00023002"/>
    </source>
</evidence>
<comment type="caution">
    <text evidence="5">The sequence shown here is derived from an EMBL/GenBank/DDBJ whole genome shotgun (WGS) entry which is preliminary data.</text>
</comment>
<name>A0A7J7N924_9MAGN</name>
<dbReference type="Proteomes" id="UP000541444">
    <property type="component" value="Unassembled WGS sequence"/>
</dbReference>
<keyword evidence="2" id="KW-0503">Monooxygenase</keyword>
<dbReference type="AlphaFoldDB" id="A0A7J7N924"/>
<keyword evidence="1" id="KW-0560">Oxidoreductase</keyword>
<dbReference type="PRINTS" id="PR00420">
    <property type="entry name" value="RNGMNOXGNASE"/>
</dbReference>
<evidence type="ECO:0000256" key="2">
    <source>
        <dbReference type="ARBA" id="ARBA00023033"/>
    </source>
</evidence>
<dbReference type="Gene3D" id="3.50.50.60">
    <property type="entry name" value="FAD/NAD(P)-binding domain"/>
    <property type="match status" value="1"/>
</dbReference>
<feature type="domain" description="FAD-binding" evidence="4">
    <location>
        <begin position="12"/>
        <end position="365"/>
    </location>
</feature>
<keyword evidence="6" id="KW-1185">Reference proteome</keyword>
<dbReference type="InterPro" id="IPR002938">
    <property type="entry name" value="FAD-bd"/>
</dbReference>
<dbReference type="GO" id="GO:0071949">
    <property type="term" value="F:FAD binding"/>
    <property type="evidence" value="ECO:0007669"/>
    <property type="project" value="InterPro"/>
</dbReference>
<evidence type="ECO:0000313" key="6">
    <source>
        <dbReference type="Proteomes" id="UP000541444"/>
    </source>
</evidence>
<sequence length="422" mass="46465">MEMEMEMEMKEDVVIIGAGIAGLATALGLKRVGIRALVLEKSPELRTTGAALTLFPNAWLALAALGLTKKLDSLYAPYKGGYITDVSNGAVQEIHYPRIDGVISGPRTMQRRNLLAALAEELPADTIRFSTKISNSFETRIIDGATIIILHLDDGTMIKTKILIGCDGVHSKVAHWLGLSAPISSGRWAVGGLARYPQGHGFDHKFQQFLHEGRRAGITPINDTELQWFLVSNSSHNTGDEMNTYDPKLVQKNVLESLTDIPMVYDVVLGTDASSLTCSSLVFRVPWNVLFGKLSDGNITVAGDAMHPMTPEIAQGACSALEDAVVLVRHIGNSFHEHGKIIPGEVSKAIELYVKERRWRVTALITGSFLSGWVQQIRSGWLTNFFRDKIFYKFIYGRIADFVSYDCGKLPHNPSPIDEKLD</sequence>
<evidence type="ECO:0000313" key="5">
    <source>
        <dbReference type="EMBL" id="KAF6163636.1"/>
    </source>
</evidence>
<accession>A0A7J7N924</accession>
<dbReference type="PANTHER" id="PTHR45934">
    <property type="entry name" value="FAD/NAD(P)-BINDING OXIDOREDUCTASE FAMILY PROTEIN"/>
    <property type="match status" value="1"/>
</dbReference>
<dbReference type="PANTHER" id="PTHR45934:SF1">
    <property type="entry name" value="OS04G0423100 PROTEIN"/>
    <property type="match status" value="1"/>
</dbReference>
<dbReference type="SUPFAM" id="SSF51905">
    <property type="entry name" value="FAD/NAD(P)-binding domain"/>
    <property type="match status" value="1"/>
</dbReference>